<evidence type="ECO:0000259" key="1">
    <source>
        <dbReference type="Pfam" id="PF17989"/>
    </source>
</evidence>
<dbReference type="EMBL" id="DACTBT010000047">
    <property type="protein sequence ID" value="HAT4299824.1"/>
    <property type="molecule type" value="Genomic_DNA"/>
</dbReference>
<reference evidence="2" key="2">
    <citation type="submission" date="2020-07" db="EMBL/GenBank/DDBJ databases">
        <authorList>
            <consortium name="NCBI Pathogen Detection Project"/>
        </authorList>
    </citation>
    <scope>NUCLEOTIDE SEQUENCE</scope>
    <source>
        <strain evidence="2">C25</strain>
    </source>
</reference>
<dbReference type="Gene3D" id="3.30.420.40">
    <property type="match status" value="2"/>
</dbReference>
<dbReference type="Pfam" id="PF17989">
    <property type="entry name" value="ALP_N"/>
    <property type="match status" value="1"/>
</dbReference>
<protein>
    <submittedName>
        <fullName evidence="2">ParM/StbA family protein</fullName>
    </submittedName>
</protein>
<sequence length="301" mass="33760">MKVSTLGIDLGNANVKTSKSVIFESKIKPGITKMNENDIKVIYDGAEYTVGAYDGALNISKRKYFKTAYKINLLTAIAKSSKANNITTNIVVGVPVESFNDKNLTEEIKKHIESFENEKITVNGVEKTINIENVEVFCESAIVFADREKFKDKKTLVIDFGGGTIDISFWDGLNLTKARTYREGMITLYENVIKQVNNRYSTTLNSNIAIDMIGKDKFTIDQEEKNISFINSIVETYVDGLTSYINQYFDVESADSIQLIGCGAIQLEKNIKDEYEKAELHPNAAFANANTYEKVGEILWI</sequence>
<feature type="domain" description="Actin-like protein N-terminal" evidence="1">
    <location>
        <begin position="7"/>
        <end position="139"/>
    </location>
</feature>
<accession>A0AAN5SGD6</accession>
<name>A0AAN5SGD6_CLOPF</name>
<evidence type="ECO:0000313" key="3">
    <source>
        <dbReference type="Proteomes" id="UP000855421"/>
    </source>
</evidence>
<proteinExistence type="predicted"/>
<comment type="caution">
    <text evidence="2">The sequence shown here is derived from an EMBL/GenBank/DDBJ whole genome shotgun (WGS) entry which is preliminary data.</text>
</comment>
<reference evidence="2" key="1">
    <citation type="journal article" date="2018" name="Genome Biol.">
        <title>SKESA: strategic k-mer extension for scrupulous assemblies.</title>
        <authorList>
            <person name="Souvorov A."/>
            <person name="Agarwala R."/>
            <person name="Lipman D.J."/>
        </authorList>
    </citation>
    <scope>NUCLEOTIDE SEQUENCE</scope>
    <source>
        <strain evidence="2">C25</strain>
    </source>
</reference>
<dbReference type="SUPFAM" id="SSF53067">
    <property type="entry name" value="Actin-like ATPase domain"/>
    <property type="match status" value="2"/>
</dbReference>
<dbReference type="InterPro" id="IPR040607">
    <property type="entry name" value="ALP_N"/>
</dbReference>
<dbReference type="RefSeq" id="WP_110035240.1">
    <property type="nucleotide sequence ID" value="NZ_CATNYR010000017.1"/>
</dbReference>
<evidence type="ECO:0000313" key="2">
    <source>
        <dbReference type="EMBL" id="HAT4299824.1"/>
    </source>
</evidence>
<dbReference type="AlphaFoldDB" id="A0AAN5SGD6"/>
<dbReference type="InterPro" id="IPR043129">
    <property type="entry name" value="ATPase_NBD"/>
</dbReference>
<gene>
    <name evidence="2" type="ORF">I9063_003248</name>
</gene>
<dbReference type="Proteomes" id="UP000855421">
    <property type="component" value="Unassembled WGS sequence"/>
</dbReference>
<organism evidence="2 3">
    <name type="scientific">Clostridium perfringens</name>
    <dbReference type="NCBI Taxonomy" id="1502"/>
    <lineage>
        <taxon>Bacteria</taxon>
        <taxon>Bacillati</taxon>
        <taxon>Bacillota</taxon>
        <taxon>Clostridia</taxon>
        <taxon>Eubacteriales</taxon>
        <taxon>Clostridiaceae</taxon>
        <taxon>Clostridium</taxon>
    </lineage>
</organism>